<dbReference type="PROSITE" id="PS50181">
    <property type="entry name" value="FBOX"/>
    <property type="match status" value="1"/>
</dbReference>
<evidence type="ECO:0000313" key="2">
    <source>
        <dbReference type="EMBL" id="KAJ6631743.1"/>
    </source>
</evidence>
<dbReference type="Pfam" id="PF05881">
    <property type="entry name" value="CNPase"/>
    <property type="match status" value="1"/>
</dbReference>
<protein>
    <submittedName>
        <fullName evidence="2">F-box/WD repeat-containing protein 4</fullName>
    </submittedName>
</protein>
<dbReference type="InterPro" id="IPR015943">
    <property type="entry name" value="WD40/YVTN_repeat-like_dom_sf"/>
</dbReference>
<accession>A0A9Q0RUR1</accession>
<dbReference type="GO" id="GO:0031146">
    <property type="term" value="P:SCF-dependent proteasomal ubiquitin-dependent protein catabolic process"/>
    <property type="evidence" value="ECO:0007669"/>
    <property type="project" value="TreeGrafter"/>
</dbReference>
<dbReference type="GO" id="GO:0019005">
    <property type="term" value="C:SCF ubiquitin ligase complex"/>
    <property type="evidence" value="ECO:0007669"/>
    <property type="project" value="TreeGrafter"/>
</dbReference>
<dbReference type="InterPro" id="IPR052301">
    <property type="entry name" value="SCF_F-box/WD-repeat"/>
</dbReference>
<dbReference type="InterPro" id="IPR036047">
    <property type="entry name" value="F-box-like_dom_sf"/>
</dbReference>
<name>A0A9Q0RUR1_9DIPT</name>
<dbReference type="InterPro" id="IPR009097">
    <property type="entry name" value="Cyclic_Pdiesterase"/>
</dbReference>
<dbReference type="InterPro" id="IPR036322">
    <property type="entry name" value="WD40_repeat_dom_sf"/>
</dbReference>
<dbReference type="Gene3D" id="3.90.1740.10">
    <property type="entry name" value="2',3'-cyclic nucleotide 3'-phosphodiesterase superfamily"/>
    <property type="match status" value="1"/>
</dbReference>
<dbReference type="InterPro" id="IPR001810">
    <property type="entry name" value="F-box_dom"/>
</dbReference>
<sequence length="709" mass="82201">MNLTDLNEHLLLIIFDLCSVDDLQNLHLTCRKFHDLIVRFDRLLFRKHSYDLLLTGHRNNGKIQKNTLHDLTYLKRVKLSYNWRHGKYDEKVLFKHRMVYQPQLLLEKDLLYLTHGGELRIHRRLKSKNMLSERALTSIGTTRAGDITSFVKHGNVIFGGRDTGYAFIYEDDECYEEKISDHVGQRRAYINAVDFHSQTFVTTSMTSFKVWRKIYELDMVSLELMTETDSAFKCLKLSPSGDECIAGIYSDRRKEALRLYDMETNTERILNSQTGSVYSVLWKDSKTVLSANYDSTLRMFDIRSNDEQIWMDPFDSSIFSLDYDGLYGALCGMRYHCRVTLFDLRMPKKYVQVYFPSLHNFRGSPAYSIACDLSQLFIATDHSLRILNFNADWAREKSYCNWFNFGDTPIWVSNTNMRTLNIAGIFLILFCSTVWCQKTPMFYGWFFDEVTANGLKEVTESYLTSLYGNVQEVQVFLKNVSSIANIEQPLKYYTKPVDPNTGNYDRFFHITAFYCGTEDCSEYSRKIAPYLQQIFTSHLVGVFFTPRTYGIRVNLTSLQREIFNMNNSNVVDSKTFNLLDEPCDADVINGIQFCPQNDTNLHPTNTRAHITLGCAPNVSAVTTGLDLIEILEMETNQKFCARIQTDQGNLIQMGENCDNFVYYLKKQMVTNSTFQVYYNNGALIEVSLPCRAQYVTVFLLVFFLSKVFS</sequence>
<proteinExistence type="predicted"/>
<dbReference type="SUPFAM" id="SSF55144">
    <property type="entry name" value="LigT-like"/>
    <property type="match status" value="1"/>
</dbReference>
<dbReference type="SUPFAM" id="SSF81383">
    <property type="entry name" value="F-box domain"/>
    <property type="match status" value="1"/>
</dbReference>
<keyword evidence="3" id="KW-1185">Reference proteome</keyword>
<reference evidence="2" key="1">
    <citation type="submission" date="2022-07" db="EMBL/GenBank/DDBJ databases">
        <authorList>
            <person name="Trinca V."/>
            <person name="Uliana J.V.C."/>
            <person name="Torres T.T."/>
            <person name="Ward R.J."/>
            <person name="Monesi N."/>
        </authorList>
    </citation>
    <scope>NUCLEOTIDE SEQUENCE</scope>
    <source>
        <strain evidence="2">HSMRA1968</strain>
        <tissue evidence="2">Whole embryos</tissue>
    </source>
</reference>
<dbReference type="PANTHER" id="PTHR14381">
    <property type="entry name" value="DACTYLIN"/>
    <property type="match status" value="1"/>
</dbReference>
<dbReference type="SUPFAM" id="SSF50978">
    <property type="entry name" value="WD40 repeat-like"/>
    <property type="match status" value="1"/>
</dbReference>
<evidence type="ECO:0000259" key="1">
    <source>
        <dbReference type="PROSITE" id="PS50181"/>
    </source>
</evidence>
<dbReference type="Pfam" id="PF00646">
    <property type="entry name" value="F-box"/>
    <property type="match status" value="1"/>
</dbReference>
<dbReference type="Proteomes" id="UP001151699">
    <property type="component" value="Unassembled WGS sequence"/>
</dbReference>
<organism evidence="2 3">
    <name type="scientific">Pseudolycoriella hygida</name>
    <dbReference type="NCBI Taxonomy" id="35572"/>
    <lineage>
        <taxon>Eukaryota</taxon>
        <taxon>Metazoa</taxon>
        <taxon>Ecdysozoa</taxon>
        <taxon>Arthropoda</taxon>
        <taxon>Hexapoda</taxon>
        <taxon>Insecta</taxon>
        <taxon>Pterygota</taxon>
        <taxon>Neoptera</taxon>
        <taxon>Endopterygota</taxon>
        <taxon>Diptera</taxon>
        <taxon>Nematocera</taxon>
        <taxon>Sciaroidea</taxon>
        <taxon>Sciaridae</taxon>
        <taxon>Pseudolycoriella</taxon>
    </lineage>
</organism>
<evidence type="ECO:0000313" key="3">
    <source>
        <dbReference type="Proteomes" id="UP001151699"/>
    </source>
</evidence>
<dbReference type="PANTHER" id="PTHR14381:SF1">
    <property type="entry name" value="F-BOX_WD REPEAT-CONTAINING PROTEIN 4"/>
    <property type="match status" value="1"/>
</dbReference>
<gene>
    <name evidence="2" type="primary">FBXW4</name>
    <name evidence="2" type="ORF">Bhyg_16992</name>
</gene>
<dbReference type="AlphaFoldDB" id="A0A9Q0RUR1"/>
<dbReference type="EMBL" id="WJQU01002671">
    <property type="protein sequence ID" value="KAJ6631743.1"/>
    <property type="molecule type" value="Genomic_DNA"/>
</dbReference>
<comment type="caution">
    <text evidence="2">The sequence shown here is derived from an EMBL/GenBank/DDBJ whole genome shotgun (WGS) entry which is preliminary data.</text>
</comment>
<dbReference type="OrthoDB" id="435188at2759"/>
<dbReference type="Gene3D" id="2.130.10.10">
    <property type="entry name" value="YVTN repeat-like/Quinoprotein amine dehydrogenase"/>
    <property type="match status" value="1"/>
</dbReference>
<dbReference type="InterPro" id="IPR047325">
    <property type="entry name" value="CNPase_cat"/>
</dbReference>
<dbReference type="GO" id="GO:0004113">
    <property type="term" value="F:2',3'-cyclic-nucleotide 3'-phosphodiesterase activity"/>
    <property type="evidence" value="ECO:0007669"/>
    <property type="project" value="InterPro"/>
</dbReference>
<feature type="domain" description="F-box" evidence="1">
    <location>
        <begin position="1"/>
        <end position="48"/>
    </location>
</feature>